<evidence type="ECO:0000256" key="10">
    <source>
        <dbReference type="ARBA" id="ARBA00025699"/>
    </source>
</evidence>
<dbReference type="InterPro" id="IPR029026">
    <property type="entry name" value="tRNA_m1G_MTases_N"/>
</dbReference>
<dbReference type="InterPro" id="IPR046887">
    <property type="entry name" value="RsmE_PUA-like"/>
</dbReference>
<dbReference type="eggNOG" id="COG1385">
    <property type="taxonomic scope" value="Bacteria"/>
</dbReference>
<reference evidence="15" key="2">
    <citation type="submission" date="2011-01" db="EMBL/GenBank/DDBJ databases">
        <title>The Non-contiguous Finished genome of Clostridium papyrosolvens.</title>
        <authorList>
            <person name="Lucas S."/>
            <person name="Copeland A."/>
            <person name="Lapidus A."/>
            <person name="Cheng J.-F."/>
            <person name="Goodwin L."/>
            <person name="Pitluck S."/>
            <person name="Misra M."/>
            <person name="Chertkov O."/>
            <person name="Detter J.C."/>
            <person name="Han C."/>
            <person name="Tapia R."/>
            <person name="Land M."/>
            <person name="Hauser L."/>
            <person name="Kyrpides N."/>
            <person name="Ivanova N."/>
            <person name="Pagani I."/>
            <person name="Mouttaki H."/>
            <person name="He Z."/>
            <person name="Zhou J."/>
            <person name="Hemme C.L."/>
            <person name="Woyke T."/>
        </authorList>
    </citation>
    <scope>NUCLEOTIDE SEQUENCE [LARGE SCALE GENOMIC DNA]</scope>
    <source>
        <strain evidence="15">DSM 2782</strain>
    </source>
</reference>
<evidence type="ECO:0000256" key="11">
    <source>
        <dbReference type="ARBA" id="ARBA00047944"/>
    </source>
</evidence>
<keyword evidence="8 12" id="KW-0808">Transferase</keyword>
<evidence type="ECO:0000256" key="2">
    <source>
        <dbReference type="ARBA" id="ARBA00005528"/>
    </source>
</evidence>
<keyword evidence="5 12" id="KW-0963">Cytoplasm</keyword>
<protein>
    <recommendedName>
        <fullName evidence="4 12">Ribosomal RNA small subunit methyltransferase E</fullName>
        <ecNumber evidence="3 12">2.1.1.193</ecNumber>
    </recommendedName>
</protein>
<dbReference type="GO" id="GO:0005737">
    <property type="term" value="C:cytoplasm"/>
    <property type="evidence" value="ECO:0007669"/>
    <property type="project" value="UniProtKB-SubCell"/>
</dbReference>
<feature type="domain" description="Ribosomal RNA small subunit methyltransferase E methyltransferase" evidence="13">
    <location>
        <begin position="72"/>
        <end position="238"/>
    </location>
</feature>
<evidence type="ECO:0000259" key="13">
    <source>
        <dbReference type="Pfam" id="PF04452"/>
    </source>
</evidence>
<dbReference type="GO" id="GO:0070042">
    <property type="term" value="F:rRNA (uridine-N3-)-methyltransferase activity"/>
    <property type="evidence" value="ECO:0007669"/>
    <property type="project" value="TreeGrafter"/>
</dbReference>
<dbReference type="SUPFAM" id="SSF75217">
    <property type="entry name" value="alpha/beta knot"/>
    <property type="match status" value="1"/>
</dbReference>
<evidence type="ECO:0000256" key="8">
    <source>
        <dbReference type="ARBA" id="ARBA00022679"/>
    </source>
</evidence>
<dbReference type="EC" id="2.1.1.193" evidence="3 12"/>
<dbReference type="STRING" id="588581.Cpap_3101"/>
<dbReference type="InterPro" id="IPR006700">
    <property type="entry name" value="RsmE"/>
</dbReference>
<reference evidence="15" key="1">
    <citation type="submission" date="2009-07" db="EMBL/GenBank/DDBJ databases">
        <authorList>
            <consortium name="US DOE Joint Genome Institute (JGI-PGF)"/>
            <person name="Lucas S."/>
            <person name="Copeland A."/>
            <person name="Lapidus A."/>
            <person name="Glavina del Rio T."/>
            <person name="Tice H."/>
            <person name="Bruce D."/>
            <person name="Goodwin L."/>
            <person name="Pitluck S."/>
            <person name="Larimer F."/>
            <person name="Land M.L."/>
            <person name="Mouttaki H."/>
            <person name="He Z."/>
            <person name="Zhou J."/>
            <person name="Hemme C.L."/>
        </authorList>
    </citation>
    <scope>NUCLEOTIDE SEQUENCE [LARGE SCALE GENOMIC DNA]</scope>
    <source>
        <strain evidence="15">DSM 2782</strain>
    </source>
</reference>
<dbReference type="Proteomes" id="UP000003860">
    <property type="component" value="Unassembled WGS sequence"/>
</dbReference>
<dbReference type="PIRSF" id="PIRSF015601">
    <property type="entry name" value="MTase_slr0722"/>
    <property type="match status" value="1"/>
</dbReference>
<comment type="function">
    <text evidence="10 12">Specifically methylates the N3 position of the uracil ring of uridine 1498 (m3U1498) in 16S rRNA. Acts on the fully assembled 30S ribosomal subunit.</text>
</comment>
<keyword evidence="9 12" id="KW-0949">S-adenosyl-L-methionine</keyword>
<comment type="catalytic activity">
    <reaction evidence="11 12">
        <text>uridine(1498) in 16S rRNA + S-adenosyl-L-methionine = N(3)-methyluridine(1498) in 16S rRNA + S-adenosyl-L-homocysteine + H(+)</text>
        <dbReference type="Rhea" id="RHEA:42920"/>
        <dbReference type="Rhea" id="RHEA-COMP:10283"/>
        <dbReference type="Rhea" id="RHEA-COMP:10284"/>
        <dbReference type="ChEBI" id="CHEBI:15378"/>
        <dbReference type="ChEBI" id="CHEBI:57856"/>
        <dbReference type="ChEBI" id="CHEBI:59789"/>
        <dbReference type="ChEBI" id="CHEBI:65315"/>
        <dbReference type="ChEBI" id="CHEBI:74502"/>
        <dbReference type="EC" id="2.1.1.193"/>
    </reaction>
</comment>
<evidence type="ECO:0000256" key="1">
    <source>
        <dbReference type="ARBA" id="ARBA00004496"/>
    </source>
</evidence>
<dbReference type="NCBIfam" id="NF008692">
    <property type="entry name" value="PRK11713.1-5"/>
    <property type="match status" value="1"/>
</dbReference>
<keyword evidence="6 12" id="KW-0698">rRNA processing</keyword>
<dbReference type="SUPFAM" id="SSF88697">
    <property type="entry name" value="PUA domain-like"/>
    <property type="match status" value="1"/>
</dbReference>
<name>F1T9T6_9FIRM</name>
<dbReference type="GO" id="GO:0070475">
    <property type="term" value="P:rRNA base methylation"/>
    <property type="evidence" value="ECO:0007669"/>
    <property type="project" value="TreeGrafter"/>
</dbReference>
<evidence type="ECO:0000256" key="4">
    <source>
        <dbReference type="ARBA" id="ARBA00013673"/>
    </source>
</evidence>
<organism evidence="15 16">
    <name type="scientific">Ruminiclostridium papyrosolvens DSM 2782</name>
    <dbReference type="NCBI Taxonomy" id="588581"/>
    <lineage>
        <taxon>Bacteria</taxon>
        <taxon>Bacillati</taxon>
        <taxon>Bacillota</taxon>
        <taxon>Clostridia</taxon>
        <taxon>Eubacteriales</taxon>
        <taxon>Oscillospiraceae</taxon>
        <taxon>Ruminiclostridium</taxon>
    </lineage>
</organism>
<dbReference type="PANTHER" id="PTHR30027">
    <property type="entry name" value="RIBOSOMAL RNA SMALL SUBUNIT METHYLTRANSFERASE E"/>
    <property type="match status" value="1"/>
</dbReference>
<evidence type="ECO:0000256" key="6">
    <source>
        <dbReference type="ARBA" id="ARBA00022552"/>
    </source>
</evidence>
<dbReference type="PANTHER" id="PTHR30027:SF3">
    <property type="entry name" value="16S RRNA (URACIL(1498)-N(3))-METHYLTRANSFERASE"/>
    <property type="match status" value="1"/>
</dbReference>
<dbReference type="AlphaFoldDB" id="F1T9T6"/>
<evidence type="ECO:0000256" key="5">
    <source>
        <dbReference type="ARBA" id="ARBA00022490"/>
    </source>
</evidence>
<dbReference type="CDD" id="cd18084">
    <property type="entry name" value="RsmE-like"/>
    <property type="match status" value="1"/>
</dbReference>
<dbReference type="Gene3D" id="2.40.240.20">
    <property type="entry name" value="Hypothetical PUA domain-like, domain 1"/>
    <property type="match status" value="1"/>
</dbReference>
<dbReference type="OrthoDB" id="9815641at2"/>
<keyword evidence="7 12" id="KW-0489">Methyltransferase</keyword>
<gene>
    <name evidence="15" type="ORF">Cpap_3101</name>
</gene>
<evidence type="ECO:0000256" key="12">
    <source>
        <dbReference type="PIRNR" id="PIRNR015601"/>
    </source>
</evidence>
<evidence type="ECO:0000259" key="14">
    <source>
        <dbReference type="Pfam" id="PF20260"/>
    </source>
</evidence>
<dbReference type="Pfam" id="PF04452">
    <property type="entry name" value="Methyltrans_RNA"/>
    <property type="match status" value="1"/>
</dbReference>
<comment type="caution">
    <text evidence="15">The sequence shown here is derived from an EMBL/GenBank/DDBJ whole genome shotgun (WGS) entry which is preliminary data.</text>
</comment>
<evidence type="ECO:0000256" key="3">
    <source>
        <dbReference type="ARBA" id="ARBA00012328"/>
    </source>
</evidence>
<evidence type="ECO:0000313" key="15">
    <source>
        <dbReference type="EMBL" id="EGD48678.1"/>
    </source>
</evidence>
<sequence length="250" mass="27811">MSRYFVEEAQIANGRINIVGEDFQHLKKVLRAQLKDEVTACCGGFDYTAEIEEINDSSIICIITDVNKNFTESPLKVTLFQGLPKSDKMELIIQKCVELGVWEIVPVITDRCVSRINTDKDAKNKLARWQKIAREAAKQCNRGTIPNILYPITFKEAVEKASQAELAIIPYEKESAVGLKNIVPRYEGITSGSIIIGPEGGFEEKEVQMAEDRGVKKISLGPRILRTETAGMVALSLLMYELGDVSNGRT</sequence>
<proteinExistence type="inferred from homology"/>
<dbReference type="InterPro" id="IPR046886">
    <property type="entry name" value="RsmE_MTase_dom"/>
</dbReference>
<keyword evidence="16" id="KW-1185">Reference proteome</keyword>
<dbReference type="Pfam" id="PF20260">
    <property type="entry name" value="PUA_4"/>
    <property type="match status" value="1"/>
</dbReference>
<feature type="domain" description="Ribosomal RNA small subunit methyltransferase E PUA-like" evidence="14">
    <location>
        <begin position="20"/>
        <end position="63"/>
    </location>
</feature>
<evidence type="ECO:0000313" key="16">
    <source>
        <dbReference type="Proteomes" id="UP000003860"/>
    </source>
</evidence>
<comment type="similarity">
    <text evidence="2 12">Belongs to the RNA methyltransferase RsmE family.</text>
</comment>
<dbReference type="EMBL" id="ACXX02000003">
    <property type="protein sequence ID" value="EGD48678.1"/>
    <property type="molecule type" value="Genomic_DNA"/>
</dbReference>
<evidence type="ECO:0000256" key="7">
    <source>
        <dbReference type="ARBA" id="ARBA00022603"/>
    </source>
</evidence>
<dbReference type="Gene3D" id="3.40.1280.10">
    <property type="match status" value="1"/>
</dbReference>
<accession>F1T9T6</accession>
<dbReference type="RefSeq" id="WP_004617882.1">
    <property type="nucleotide sequence ID" value="NZ_ACXX02000003.1"/>
</dbReference>
<dbReference type="NCBIfam" id="TIGR00046">
    <property type="entry name" value="RsmE family RNA methyltransferase"/>
    <property type="match status" value="1"/>
</dbReference>
<evidence type="ECO:0000256" key="9">
    <source>
        <dbReference type="ARBA" id="ARBA00022691"/>
    </source>
</evidence>
<dbReference type="InterPro" id="IPR029028">
    <property type="entry name" value="Alpha/beta_knot_MTases"/>
</dbReference>
<dbReference type="InterPro" id="IPR015947">
    <property type="entry name" value="PUA-like_sf"/>
</dbReference>
<comment type="subcellular location">
    <subcellularLocation>
        <location evidence="1 12">Cytoplasm</location>
    </subcellularLocation>
</comment>